<sequence>MKSYPIFPTPLEQLRFLAQCFDLPIKNKKALDDKAHDKNVRLELIWSFVDEIWFDQLKALLQPKALMQKDEDLAEIMYRYFHEYISDYLKNIVGKTDVSGISRADLMPILIKYFFPYRAYAFLVHTLPEKYHFPEIEKLFSYEIKSVGLVLDWLDDNPTWQKYRAEIKIKEEKDKIERWRRGEFLPSYQAIKLLSKEKNSDWVLIKFWLLIARSLDEVRKLEIKDFFSSLNFIRGVELELGMEGVNSTISSYINRSIIAIQQTKSKNIKEKVKIFAELYQLLARDTKKNQDSKDKSFRELNIARAIAESDQTLEYESQHWNWLEARWHLFSGDLNKAVSYYKESFEQSLFCRGKDLNSLIQEALVATAYLEKKENISQRKFLAHLKNALVMFGYEMPSFDAHSEKINHKDTVADWEVDMWANAFHRFFPSDAYFPNIEYPYLKSKYDGICTFEDIEKIKPDYKNPNRKISWQGKRMPQIVLFSLLHEPRYFGDKYLNIIEKLLKHGADVNQLSSANESALLLAVEKLDLEAIPYASLDKRLFDLLVKYPHTKETVNAKTAKREKFPLMQAISTGKAEVVRKILEMGAEVDQVNFENVIPLYHCLGLIDKLNKKSPEIKEKRKRNRMFVNAQEQEFFRRLYASSHGLSTIFKPFDNTKIQIPKHNNSFALWNTIEELSDQYTLNRLKEQTSIEELHEIVKILLEAGADPNHPHNISYMQGYTPLMFAIEINDPISFEMMKQKGGDTSLKAYTLVKSFTCQDIKNEWQSDKINL</sequence>
<keyword evidence="1" id="KW-0677">Repeat</keyword>
<name>A0ABT2FAY4_9NEIS</name>
<evidence type="ECO:0000313" key="5">
    <source>
        <dbReference type="Proteomes" id="UP001166947"/>
    </source>
</evidence>
<dbReference type="Gene3D" id="1.25.40.20">
    <property type="entry name" value="Ankyrin repeat-containing domain"/>
    <property type="match status" value="2"/>
</dbReference>
<dbReference type="PROSITE" id="PS50088">
    <property type="entry name" value="ANK_REPEAT"/>
    <property type="match status" value="1"/>
</dbReference>
<dbReference type="Proteomes" id="UP001166947">
    <property type="component" value="Unassembled WGS sequence"/>
</dbReference>
<dbReference type="InterPro" id="IPR036770">
    <property type="entry name" value="Ankyrin_rpt-contain_sf"/>
</dbReference>
<feature type="repeat" description="ANK" evidence="3">
    <location>
        <begin position="562"/>
        <end position="594"/>
    </location>
</feature>
<proteinExistence type="predicted"/>
<comment type="caution">
    <text evidence="4">The sequence shown here is derived from an EMBL/GenBank/DDBJ whole genome shotgun (WGS) entry which is preliminary data.</text>
</comment>
<dbReference type="SMART" id="SM00248">
    <property type="entry name" value="ANK"/>
    <property type="match status" value="3"/>
</dbReference>
<keyword evidence="2 3" id="KW-0040">ANK repeat</keyword>
<accession>A0ABT2FAY4</accession>
<evidence type="ECO:0000256" key="1">
    <source>
        <dbReference type="ARBA" id="ARBA00022737"/>
    </source>
</evidence>
<dbReference type="SUPFAM" id="SSF48403">
    <property type="entry name" value="Ankyrin repeat"/>
    <property type="match status" value="1"/>
</dbReference>
<protein>
    <submittedName>
        <fullName evidence="4">Ankyrin repeat domain-containing protein</fullName>
    </submittedName>
</protein>
<reference evidence="4" key="2">
    <citation type="journal article" date="2023" name="Curr. Microbiol.">
        <title>Neisseria montereyensis sp. nov., Isolated from Oropharynx of California Sea Lion (Zalophus californianus): Genomic, Phylogenetic, and Phenotypic Study.</title>
        <authorList>
            <person name="Volokhov D.V."/>
            <person name="Zagorodnyaya T.A."/>
            <person name="Furtak V.A."/>
            <person name="Nattanmai G."/>
            <person name="Randall L."/>
            <person name="Jose S."/>
            <person name="Gao Y."/>
            <person name="Gulland F.M."/>
            <person name="Eisenberg T."/>
            <person name="Delmonte P."/>
            <person name="Blom J."/>
            <person name="Mitchell K.K."/>
        </authorList>
    </citation>
    <scope>NUCLEOTIDE SEQUENCE</scope>
    <source>
        <strain evidence="4">CSL10203-ORH2</strain>
    </source>
</reference>
<dbReference type="PANTHER" id="PTHR24134:SF9">
    <property type="entry name" value="ANKYRIN REPEAT AND SOCS BOX PROTEIN 8"/>
    <property type="match status" value="1"/>
</dbReference>
<keyword evidence="5" id="KW-1185">Reference proteome</keyword>
<dbReference type="PANTHER" id="PTHR24134">
    <property type="entry name" value="ANKYRIN REPEAT-CONTAINING PROTEIN DDB_G0279043"/>
    <property type="match status" value="1"/>
</dbReference>
<reference evidence="4" key="1">
    <citation type="submission" date="2022-08" db="EMBL/GenBank/DDBJ databases">
        <authorList>
            <person name="Volokhov D.V."/>
            <person name="Furtak V.A."/>
            <person name="Zagorodnyaya T.A."/>
        </authorList>
    </citation>
    <scope>NUCLEOTIDE SEQUENCE</scope>
    <source>
        <strain evidence="4">CSL10203-ORH2</strain>
    </source>
</reference>
<dbReference type="InterPro" id="IPR002110">
    <property type="entry name" value="Ankyrin_rpt"/>
</dbReference>
<organism evidence="4 5">
    <name type="scientific">Neisseria montereyensis</name>
    <dbReference type="NCBI Taxonomy" id="2973938"/>
    <lineage>
        <taxon>Bacteria</taxon>
        <taxon>Pseudomonadati</taxon>
        <taxon>Pseudomonadota</taxon>
        <taxon>Betaproteobacteria</taxon>
        <taxon>Neisseriales</taxon>
        <taxon>Neisseriaceae</taxon>
        <taxon>Neisseria</taxon>
    </lineage>
</organism>
<dbReference type="PROSITE" id="PS50297">
    <property type="entry name" value="ANK_REP_REGION"/>
    <property type="match status" value="1"/>
</dbReference>
<dbReference type="RefSeq" id="WP_259291111.1">
    <property type="nucleotide sequence ID" value="NZ_JANUXW010000002.1"/>
</dbReference>
<evidence type="ECO:0000256" key="2">
    <source>
        <dbReference type="ARBA" id="ARBA00023043"/>
    </source>
</evidence>
<gene>
    <name evidence="4" type="ORF">NXS09_03180</name>
</gene>
<dbReference type="EMBL" id="JANUXW010000002">
    <property type="protein sequence ID" value="MCS4533303.1"/>
    <property type="molecule type" value="Genomic_DNA"/>
</dbReference>
<evidence type="ECO:0000256" key="3">
    <source>
        <dbReference type="PROSITE-ProRule" id="PRU00023"/>
    </source>
</evidence>
<evidence type="ECO:0000313" key="4">
    <source>
        <dbReference type="EMBL" id="MCS4533303.1"/>
    </source>
</evidence>